<dbReference type="AlphaFoldDB" id="A0A068TCG0"/>
<dbReference type="Proteomes" id="UP000028186">
    <property type="component" value="Chromosome I"/>
</dbReference>
<proteinExistence type="predicted"/>
<dbReference type="RefSeq" id="WP_038544524.1">
    <property type="nucleotide sequence ID" value="NZ_HG938355.1"/>
</dbReference>
<dbReference type="PATRIC" id="fig|1028801.3.peg.2753"/>
<keyword evidence="1" id="KW-0732">Signal</keyword>
<feature type="chain" id="PRO_5001653734" description="DUF680 domain-containing protein" evidence="1">
    <location>
        <begin position="22"/>
        <end position="74"/>
    </location>
</feature>
<gene>
    <name evidence="2" type="ORF">RG1141_CH27030</name>
</gene>
<evidence type="ECO:0000256" key="1">
    <source>
        <dbReference type="SAM" id="SignalP"/>
    </source>
</evidence>
<dbReference type="KEGG" id="ngl:RG1141_CH27030"/>
<accession>A0A068TCG0</accession>
<evidence type="ECO:0008006" key="4">
    <source>
        <dbReference type="Google" id="ProtNLM"/>
    </source>
</evidence>
<dbReference type="EMBL" id="HG938355">
    <property type="protein sequence ID" value="CDN55040.1"/>
    <property type="molecule type" value="Genomic_DNA"/>
</dbReference>
<dbReference type="eggNOG" id="ENOG50312H7">
    <property type="taxonomic scope" value="Bacteria"/>
</dbReference>
<reference evidence="3" key="1">
    <citation type="journal article" date="2014" name="BMC Genomics">
        <title>Genome sequencing of two Neorhizobium galegae strains reveals a noeT gene responsible for the unusual acetylation of the nodulation factors.</title>
        <authorList>
            <person name="Osterman J."/>
            <person name="Marsh J."/>
            <person name="Laine P.K."/>
            <person name="Zeng Z."/>
            <person name="Alatalo E."/>
            <person name="Sullivan J.T."/>
            <person name="Young J.P."/>
            <person name="Thomas-Oates J."/>
            <person name="Paulin L."/>
            <person name="Lindstrom K."/>
        </authorList>
    </citation>
    <scope>NUCLEOTIDE SEQUENCE [LARGE SCALE GENOMIC DNA]</scope>
    <source>
        <strain evidence="3">HAMBI 1141</strain>
    </source>
</reference>
<evidence type="ECO:0000313" key="2">
    <source>
        <dbReference type="EMBL" id="CDN55040.1"/>
    </source>
</evidence>
<evidence type="ECO:0000313" key="3">
    <source>
        <dbReference type="Proteomes" id="UP000028186"/>
    </source>
</evidence>
<feature type="signal peptide" evidence="1">
    <location>
        <begin position="1"/>
        <end position="21"/>
    </location>
</feature>
<protein>
    <recommendedName>
        <fullName evidence="4">DUF680 domain-containing protein</fullName>
    </recommendedName>
</protein>
<name>A0A068TCG0_NEOGA</name>
<sequence>MNRISSAIAAALIASASFASAALAEGDYYQGVQKNAPAASATVDRISTGSIGQNEKLQADINNGDYFDGANRPN</sequence>
<organism evidence="2 3">
    <name type="scientific">Neorhizobium galegae bv. officinalis bv. officinalis str. HAMBI 1141</name>
    <dbReference type="NCBI Taxonomy" id="1028801"/>
    <lineage>
        <taxon>Bacteria</taxon>
        <taxon>Pseudomonadati</taxon>
        <taxon>Pseudomonadota</taxon>
        <taxon>Alphaproteobacteria</taxon>
        <taxon>Hyphomicrobiales</taxon>
        <taxon>Rhizobiaceae</taxon>
        <taxon>Rhizobium/Agrobacterium group</taxon>
        <taxon>Neorhizobium</taxon>
    </lineage>
</organism>
<dbReference type="HOGENOM" id="CLU_182991_0_0_5"/>